<evidence type="ECO:0000256" key="4">
    <source>
        <dbReference type="PROSITE-ProRule" id="PRU00169"/>
    </source>
</evidence>
<dbReference type="SUPFAM" id="SSF55781">
    <property type="entry name" value="GAF domain-like"/>
    <property type="match status" value="1"/>
</dbReference>
<protein>
    <submittedName>
        <fullName evidence="6">Putative sensor kinase</fullName>
    </submittedName>
</protein>
<keyword evidence="7" id="KW-1185">Reference proteome</keyword>
<dbReference type="InterPro" id="IPR035965">
    <property type="entry name" value="PAS-like_dom_sf"/>
</dbReference>
<evidence type="ECO:0000259" key="5">
    <source>
        <dbReference type="PROSITE" id="PS50110"/>
    </source>
</evidence>
<dbReference type="GO" id="GO:0016301">
    <property type="term" value="F:kinase activity"/>
    <property type="evidence" value="ECO:0007669"/>
    <property type="project" value="UniProtKB-KW"/>
</dbReference>
<dbReference type="SMART" id="SM00065">
    <property type="entry name" value="GAF"/>
    <property type="match status" value="1"/>
</dbReference>
<dbReference type="SUPFAM" id="SSF52172">
    <property type="entry name" value="CheY-like"/>
    <property type="match status" value="1"/>
</dbReference>
<dbReference type="SUPFAM" id="SSF55785">
    <property type="entry name" value="PYP-like sensor domain (PAS domain)"/>
    <property type="match status" value="1"/>
</dbReference>
<dbReference type="CDD" id="cd00156">
    <property type="entry name" value="REC"/>
    <property type="match status" value="1"/>
</dbReference>
<evidence type="ECO:0000256" key="1">
    <source>
        <dbReference type="ARBA" id="ARBA00022553"/>
    </source>
</evidence>
<dbReference type="Gene3D" id="3.30.450.20">
    <property type="entry name" value="PAS domain"/>
    <property type="match status" value="1"/>
</dbReference>
<reference evidence="7" key="1">
    <citation type="submission" date="2019-10" db="EMBL/GenBank/DDBJ databases">
        <title>Lacipirellula parvula gen. nov., sp. nov., representing a lineage of planctomycetes widespread in freshwater anoxic habitats, and description of the family Lacipirellulaceae.</title>
        <authorList>
            <person name="Dedysh S.N."/>
            <person name="Kulichevskaya I.S."/>
            <person name="Beletsky A.V."/>
            <person name="Rakitin A.L."/>
            <person name="Mardanov A.V."/>
            <person name="Ivanova A.A."/>
            <person name="Saltykova V.X."/>
            <person name="Rijpstra W.I.C."/>
            <person name="Sinninghe Damste J.S."/>
            <person name="Ravin N.V."/>
        </authorList>
    </citation>
    <scope>NUCLEOTIDE SEQUENCE [LARGE SCALE GENOMIC DNA]</scope>
    <source>
        <strain evidence="7">PX69</strain>
    </source>
</reference>
<dbReference type="RefSeq" id="WP_172991850.1">
    <property type="nucleotide sequence ID" value="NZ_AP021861.1"/>
</dbReference>
<dbReference type="EMBL" id="AP021861">
    <property type="protein sequence ID" value="BBO31280.1"/>
    <property type="molecule type" value="Genomic_DNA"/>
</dbReference>
<dbReference type="AlphaFoldDB" id="A0A5K7X432"/>
<dbReference type="Pfam" id="PF13185">
    <property type="entry name" value="GAF_2"/>
    <property type="match status" value="1"/>
</dbReference>
<organism evidence="6 7">
    <name type="scientific">Lacipirellula parvula</name>
    <dbReference type="NCBI Taxonomy" id="2650471"/>
    <lineage>
        <taxon>Bacteria</taxon>
        <taxon>Pseudomonadati</taxon>
        <taxon>Planctomycetota</taxon>
        <taxon>Planctomycetia</taxon>
        <taxon>Pirellulales</taxon>
        <taxon>Lacipirellulaceae</taxon>
        <taxon>Lacipirellula</taxon>
    </lineage>
</organism>
<keyword evidence="3 6" id="KW-0418">Kinase</keyword>
<dbReference type="KEGG" id="lpav:PLANPX_0892"/>
<dbReference type="InterPro" id="IPR001789">
    <property type="entry name" value="Sig_transdc_resp-reg_receiver"/>
</dbReference>
<dbReference type="InterPro" id="IPR003018">
    <property type="entry name" value="GAF"/>
</dbReference>
<dbReference type="PANTHER" id="PTHR44591">
    <property type="entry name" value="STRESS RESPONSE REGULATOR PROTEIN 1"/>
    <property type="match status" value="1"/>
</dbReference>
<dbReference type="SMART" id="SM00448">
    <property type="entry name" value="REC"/>
    <property type="match status" value="1"/>
</dbReference>
<evidence type="ECO:0000256" key="2">
    <source>
        <dbReference type="ARBA" id="ARBA00022679"/>
    </source>
</evidence>
<dbReference type="InterPro" id="IPR029016">
    <property type="entry name" value="GAF-like_dom_sf"/>
</dbReference>
<gene>
    <name evidence="6" type="ORF">PLANPX_0892</name>
</gene>
<feature type="modified residue" description="4-aspartylphosphate" evidence="4">
    <location>
        <position position="540"/>
    </location>
</feature>
<feature type="domain" description="Response regulatory" evidence="5">
    <location>
        <begin position="488"/>
        <end position="607"/>
    </location>
</feature>
<proteinExistence type="predicted"/>
<dbReference type="GO" id="GO:0000160">
    <property type="term" value="P:phosphorelay signal transduction system"/>
    <property type="evidence" value="ECO:0007669"/>
    <property type="project" value="InterPro"/>
</dbReference>
<dbReference type="PROSITE" id="PS50110">
    <property type="entry name" value="RESPONSE_REGULATORY"/>
    <property type="match status" value="1"/>
</dbReference>
<evidence type="ECO:0000313" key="6">
    <source>
        <dbReference type="EMBL" id="BBO31280.1"/>
    </source>
</evidence>
<dbReference type="Gene3D" id="3.40.50.2300">
    <property type="match status" value="1"/>
</dbReference>
<accession>A0A5K7X432</accession>
<dbReference type="InterPro" id="IPR011006">
    <property type="entry name" value="CheY-like_superfamily"/>
</dbReference>
<keyword evidence="2" id="KW-0808">Transferase</keyword>
<dbReference type="Pfam" id="PF00072">
    <property type="entry name" value="Response_reg"/>
    <property type="match status" value="1"/>
</dbReference>
<dbReference type="PANTHER" id="PTHR44591:SF3">
    <property type="entry name" value="RESPONSE REGULATORY DOMAIN-CONTAINING PROTEIN"/>
    <property type="match status" value="1"/>
</dbReference>
<sequence length="623" mass="68471">MDQSDTGEFPHPRTSPLVRSIHETPLPWISVVFEPQASKSSASTNAAATERTKILYLGGAHDAQLHLQERLGDDVEIVPLDSTLKALALMGRGEYAGVFVDADHFSEASDVGRLLQNDRILQGMPDGVVLLDSENCVVWGNGRLSEWTKQKGVLGQNFYQVLGSPEIMGPDFCPFHTALSTRKSSASVLRCNDNKYYRLHAAPLLDSSEAPTHLVVTVHDVTAEMLQQQKLEAIHQAGNELGDLAPDDVADLDYNERVALLKENILHCMKDVLHLDVIEIRMLDQETGELKPLMAFGMEPEAAARQLEASEEGNGVTGYVASTGKSYICGNAQDDPLYLEGCKGGRSSLTVPLLLQEQVIGTLNVESPESDAFDDSDQQFLEIFARNVAMALNTLELLAAEKAAVAAASVEAIHAAVALPVDDILNDAVNIMERSANIDPEIASRLQHILRNARDIKRVIQKVGQNMAPAQAHPTLGAENRPLLAGRRILVVDADEAVRSSAHELLDRYHCFIETAHDGAEARSMVRNVAPEKYDVIISDIRLPDMSGYELLLKLREVTDHVPLVLMTGFGYDRDHTIVKARREGLKFVLYKPFRLDQLVSAIEHTIEEQQKQASPDVLLADD</sequence>
<dbReference type="Gene3D" id="3.30.450.40">
    <property type="match status" value="1"/>
</dbReference>
<evidence type="ECO:0000313" key="7">
    <source>
        <dbReference type="Proteomes" id="UP000326837"/>
    </source>
</evidence>
<name>A0A5K7X432_9BACT</name>
<dbReference type="InterPro" id="IPR050595">
    <property type="entry name" value="Bact_response_regulator"/>
</dbReference>
<dbReference type="Proteomes" id="UP000326837">
    <property type="component" value="Chromosome"/>
</dbReference>
<keyword evidence="1 4" id="KW-0597">Phosphoprotein</keyword>
<evidence type="ECO:0000256" key="3">
    <source>
        <dbReference type="ARBA" id="ARBA00022777"/>
    </source>
</evidence>